<dbReference type="GO" id="GO:0005737">
    <property type="term" value="C:cytoplasm"/>
    <property type="evidence" value="ECO:0007669"/>
    <property type="project" value="UniProtKB-SubCell"/>
</dbReference>
<dbReference type="Proteomes" id="UP000695562">
    <property type="component" value="Unassembled WGS sequence"/>
</dbReference>
<dbReference type="GO" id="GO:1904262">
    <property type="term" value="P:negative regulation of TORC1 signaling"/>
    <property type="evidence" value="ECO:0007669"/>
    <property type="project" value="TreeGrafter"/>
</dbReference>
<evidence type="ECO:0000256" key="3">
    <source>
        <dbReference type="ARBA" id="ARBA00022490"/>
    </source>
</evidence>
<evidence type="ECO:0000313" key="6">
    <source>
        <dbReference type="Proteomes" id="UP000695562"/>
    </source>
</evidence>
<dbReference type="InterPro" id="IPR006730">
    <property type="entry name" value="Sestrin"/>
</dbReference>
<dbReference type="GO" id="GO:0016239">
    <property type="term" value="P:positive regulation of macroautophagy"/>
    <property type="evidence" value="ECO:0007669"/>
    <property type="project" value="TreeGrafter"/>
</dbReference>
<dbReference type="SUPFAM" id="SSF69118">
    <property type="entry name" value="AhpD-like"/>
    <property type="match status" value="1"/>
</dbReference>
<dbReference type="GO" id="GO:0070728">
    <property type="term" value="F:L-leucine binding"/>
    <property type="evidence" value="ECO:0007669"/>
    <property type="project" value="TreeGrafter"/>
</dbReference>
<dbReference type="GO" id="GO:0071233">
    <property type="term" value="P:cellular response to L-leucine"/>
    <property type="evidence" value="ECO:0007669"/>
    <property type="project" value="TreeGrafter"/>
</dbReference>
<dbReference type="Pfam" id="PF04636">
    <property type="entry name" value="PA26"/>
    <property type="match status" value="1"/>
</dbReference>
<accession>A0A8J4PUD0</accession>
<dbReference type="GO" id="GO:1901031">
    <property type="term" value="P:regulation of response to reactive oxygen species"/>
    <property type="evidence" value="ECO:0007669"/>
    <property type="project" value="InterPro"/>
</dbReference>
<feature type="compositionally biased region" description="Low complexity" evidence="4">
    <location>
        <begin position="382"/>
        <end position="404"/>
    </location>
</feature>
<dbReference type="InterPro" id="IPR029032">
    <property type="entry name" value="AhpD-like"/>
</dbReference>
<dbReference type="GO" id="GO:1990253">
    <property type="term" value="P:cellular response to leucine starvation"/>
    <property type="evidence" value="ECO:0007669"/>
    <property type="project" value="TreeGrafter"/>
</dbReference>
<dbReference type="GO" id="GO:0005634">
    <property type="term" value="C:nucleus"/>
    <property type="evidence" value="ECO:0007669"/>
    <property type="project" value="InterPro"/>
</dbReference>
<dbReference type="Gene3D" id="1.20.1290.10">
    <property type="entry name" value="AhpD-like"/>
    <property type="match status" value="1"/>
</dbReference>
<reference evidence="5" key="1">
    <citation type="submission" date="2020-01" db="EMBL/GenBank/DDBJ databases">
        <title>Development of genomics and gene disruption for Polysphondylium violaceum indicates a role for the polyketide synthase stlB in stalk morphogenesis.</title>
        <authorList>
            <person name="Narita B."/>
            <person name="Kawabe Y."/>
            <person name="Kin K."/>
            <person name="Saito T."/>
            <person name="Gibbs R."/>
            <person name="Kuspa A."/>
            <person name="Muzny D."/>
            <person name="Queller D."/>
            <person name="Richards S."/>
            <person name="Strassman J."/>
            <person name="Sucgang R."/>
            <person name="Worley K."/>
            <person name="Schaap P."/>
        </authorList>
    </citation>
    <scope>NUCLEOTIDE SEQUENCE</scope>
    <source>
        <strain evidence="5">QSvi11</strain>
    </source>
</reference>
<organism evidence="5 6">
    <name type="scientific">Polysphondylium violaceum</name>
    <dbReference type="NCBI Taxonomy" id="133409"/>
    <lineage>
        <taxon>Eukaryota</taxon>
        <taxon>Amoebozoa</taxon>
        <taxon>Evosea</taxon>
        <taxon>Eumycetozoa</taxon>
        <taxon>Dictyostelia</taxon>
        <taxon>Dictyosteliales</taxon>
        <taxon>Dictyosteliaceae</taxon>
        <taxon>Polysphondylium</taxon>
    </lineage>
</organism>
<keyword evidence="6" id="KW-1185">Reference proteome</keyword>
<comment type="subcellular location">
    <subcellularLocation>
        <location evidence="1">Cytoplasm</location>
    </subcellularLocation>
</comment>
<comment type="caution">
    <text evidence="5">The sequence shown here is derived from an EMBL/GenBank/DDBJ whole genome shotgun (WGS) entry which is preliminary data.</text>
</comment>
<feature type="region of interest" description="Disordered" evidence="4">
    <location>
        <begin position="355"/>
        <end position="425"/>
    </location>
</feature>
<proteinExistence type="inferred from homology"/>
<evidence type="ECO:0000256" key="2">
    <source>
        <dbReference type="ARBA" id="ARBA00008350"/>
    </source>
</evidence>
<protein>
    <recommendedName>
        <fullName evidence="7">Sestrin-like protein</fullName>
    </recommendedName>
</protein>
<name>A0A8J4PUD0_9MYCE</name>
<dbReference type="EMBL" id="AJWJ01000193">
    <property type="protein sequence ID" value="KAF2073626.1"/>
    <property type="molecule type" value="Genomic_DNA"/>
</dbReference>
<keyword evidence="3" id="KW-0963">Cytoplasm</keyword>
<evidence type="ECO:0000256" key="1">
    <source>
        <dbReference type="ARBA" id="ARBA00004496"/>
    </source>
</evidence>
<dbReference type="PANTHER" id="PTHR12474:SF0">
    <property type="entry name" value="SESTRIN HOMOLOG"/>
    <property type="match status" value="1"/>
</dbReference>
<gene>
    <name evidence="5" type="ORF">CYY_005082</name>
</gene>
<sequence length="597" mass="67651">MMSNKGQGIYGSSTASGNYHGSSEWIISSSTSPYHTNKRYSLDTPYGSDYSPPQSPSLSEPLSAHFLSLQTTDSSIRKSAIEHILSILTNPENEKLVKNYLNTIIVLATESPFDDITEAFSSFIKTIQDKYHIPKQRTTYYINDEQLPKLNTQDELTSKLFQDVFIQNGRVNHLTRILGWHPQYLERFLSAYNTIMKDPGPLPITWRNYIGILAAARYNCSYIVSLQEHEFLQNNGDPRWLQGIEFIPAKLKNLLKVIELMAHQPWLLPKLDIEYLVKGSDAWSIAELVQAMVLITTFLSLSGLVFCCGIAPEVGLSDSNGLGGSFSINDSDAEIEDTSASENTANLMELLKNRKSSATNDEDDDSEEHDRQQDFHNAGIESSSSNSTTSSSSLSSSTLLSSSSGEQGSTEKKSTTATVGTQTETHDFSRYKGNYNLSHTDFDVSSREYSIFSVQEYSWKEHGYELVSRYFPDAAPLLEEEFSFVYTMTYYEFNNNPDIDTLPFRRAVWYYVQRVKGMCHDDYNYQEVNMFLSISLKNFVKKAACFPDTIKRDDFSKLGYHLKPDEKAHLSLLAVCSHKQASLLYGLYTVMEYQNRR</sequence>
<dbReference type="GO" id="GO:0016684">
    <property type="term" value="F:oxidoreductase activity, acting on peroxide as acceptor"/>
    <property type="evidence" value="ECO:0007669"/>
    <property type="project" value="TreeGrafter"/>
</dbReference>
<dbReference type="PANTHER" id="PTHR12474">
    <property type="entry name" value="P53 REGULATED PA26 NUCLEAR PROTEIN SESTRIN"/>
    <property type="match status" value="1"/>
</dbReference>
<dbReference type="OrthoDB" id="337464at2759"/>
<evidence type="ECO:0000313" key="5">
    <source>
        <dbReference type="EMBL" id="KAF2073626.1"/>
    </source>
</evidence>
<evidence type="ECO:0000256" key="4">
    <source>
        <dbReference type="SAM" id="MobiDB-lite"/>
    </source>
</evidence>
<evidence type="ECO:0008006" key="7">
    <source>
        <dbReference type="Google" id="ProtNLM"/>
    </source>
</evidence>
<dbReference type="AlphaFoldDB" id="A0A8J4PUD0"/>
<comment type="similarity">
    <text evidence="2">Belongs to the sestrin family.</text>
</comment>